<organism evidence="7 8">
    <name type="scientific">Candidatus Curtissbacteria bacterium RIFOXYA1_FULL_41_14</name>
    <dbReference type="NCBI Taxonomy" id="1797737"/>
    <lineage>
        <taxon>Bacteria</taxon>
        <taxon>Candidatus Curtissiibacteriota</taxon>
    </lineage>
</organism>
<keyword evidence="3" id="KW-0520">NAD</keyword>
<reference evidence="7 8" key="1">
    <citation type="journal article" date="2016" name="Nat. Commun.">
        <title>Thousands of microbial genomes shed light on interconnected biogeochemical processes in an aquifer system.</title>
        <authorList>
            <person name="Anantharaman K."/>
            <person name="Brown C.T."/>
            <person name="Hug L.A."/>
            <person name="Sharon I."/>
            <person name="Castelle C.J."/>
            <person name="Probst A.J."/>
            <person name="Thomas B.C."/>
            <person name="Singh A."/>
            <person name="Wilkins M.J."/>
            <person name="Karaoz U."/>
            <person name="Brodie E.L."/>
            <person name="Williams K.H."/>
            <person name="Hubbard S.S."/>
            <person name="Banfield J.F."/>
        </authorList>
    </citation>
    <scope>NUCLEOTIDE SEQUENCE [LARGE SCALE GENOMIC DNA]</scope>
</reference>
<comment type="caution">
    <text evidence="7">The sequence shown here is derived from an EMBL/GenBank/DDBJ whole genome shotgun (WGS) entry which is preliminary data.</text>
</comment>
<proteinExistence type="inferred from homology"/>
<dbReference type="SUPFAM" id="SSF52283">
    <property type="entry name" value="Formate/glycerate dehydrogenase catalytic domain-like"/>
    <property type="match status" value="1"/>
</dbReference>
<dbReference type="Gene3D" id="3.40.50.720">
    <property type="entry name" value="NAD(P)-binding Rossmann-like Domain"/>
    <property type="match status" value="2"/>
</dbReference>
<gene>
    <name evidence="7" type="ORF">A2196_02325</name>
</gene>
<evidence type="ECO:0000313" key="7">
    <source>
        <dbReference type="EMBL" id="OGE01699.1"/>
    </source>
</evidence>
<protein>
    <recommendedName>
        <fullName evidence="9">Hydroxyacid dehydrogenase</fullName>
    </recommendedName>
</protein>
<evidence type="ECO:0008006" key="9">
    <source>
        <dbReference type="Google" id="ProtNLM"/>
    </source>
</evidence>
<dbReference type="GO" id="GO:0051287">
    <property type="term" value="F:NAD binding"/>
    <property type="evidence" value="ECO:0007669"/>
    <property type="project" value="InterPro"/>
</dbReference>
<accession>A0A1F5HC93</accession>
<evidence type="ECO:0000256" key="1">
    <source>
        <dbReference type="ARBA" id="ARBA00005854"/>
    </source>
</evidence>
<dbReference type="PANTHER" id="PTHR43761">
    <property type="entry name" value="D-ISOMER SPECIFIC 2-HYDROXYACID DEHYDROGENASE FAMILY PROTEIN (AFU_ORTHOLOGUE AFUA_1G13630)"/>
    <property type="match status" value="1"/>
</dbReference>
<dbReference type="InterPro" id="IPR036291">
    <property type="entry name" value="NAD(P)-bd_dom_sf"/>
</dbReference>
<dbReference type="InterPro" id="IPR050418">
    <property type="entry name" value="D-iso_2-hydroxyacid_DH_PdxB"/>
</dbReference>
<feature type="domain" description="D-isomer specific 2-hydroxyacid dehydrogenase NAD-binding" evidence="6">
    <location>
        <begin position="107"/>
        <end position="279"/>
    </location>
</feature>
<dbReference type="Proteomes" id="UP000176751">
    <property type="component" value="Unassembled WGS sequence"/>
</dbReference>
<evidence type="ECO:0000313" key="8">
    <source>
        <dbReference type="Proteomes" id="UP000176751"/>
    </source>
</evidence>
<evidence type="ECO:0000256" key="2">
    <source>
        <dbReference type="ARBA" id="ARBA00023002"/>
    </source>
</evidence>
<evidence type="ECO:0000259" key="5">
    <source>
        <dbReference type="Pfam" id="PF00389"/>
    </source>
</evidence>
<comment type="similarity">
    <text evidence="1 4">Belongs to the D-isomer specific 2-hydroxyacid dehydrogenase family.</text>
</comment>
<evidence type="ECO:0000259" key="6">
    <source>
        <dbReference type="Pfam" id="PF02826"/>
    </source>
</evidence>
<dbReference type="EMBL" id="MFCA01000025">
    <property type="protein sequence ID" value="OGE01699.1"/>
    <property type="molecule type" value="Genomic_DNA"/>
</dbReference>
<feature type="domain" description="D-isomer specific 2-hydroxyacid dehydrogenase catalytic" evidence="5">
    <location>
        <begin position="40"/>
        <end position="311"/>
    </location>
</feature>
<keyword evidence="2 4" id="KW-0560">Oxidoreductase</keyword>
<sequence length="311" mass="34611">MKFGKVLVTGFEKSELSPSTLKQLNSLVQKVIFSSNPNTNDRKNTDCLLCKFNPVDKNTIDSLPNLKYIGVMSTGYAKVDTNYAKSKGIVVTNVPRYSAESVAEFVIAVILEHIRQLEKAKAQARKGNYSESGFSATEIKDKTFGILGLGRIGSRVAELALGFGANVCYWSRERKRVLEKKGIKFENADTLIPKCDFLSLHFALNKETENFLNKKRIAKVKKGAVVINTAPMELVDLDALETRLKAGDITFILDHSDEMSSANLKRLSKYKNCIIYPPIAYISKEAGQTKQEILIKNMENFLKGSPSNVVN</sequence>
<evidence type="ECO:0000256" key="3">
    <source>
        <dbReference type="ARBA" id="ARBA00023027"/>
    </source>
</evidence>
<dbReference type="InterPro" id="IPR006140">
    <property type="entry name" value="D-isomer_DH_NAD-bd"/>
</dbReference>
<dbReference type="GO" id="GO:0016616">
    <property type="term" value="F:oxidoreductase activity, acting on the CH-OH group of donors, NAD or NADP as acceptor"/>
    <property type="evidence" value="ECO:0007669"/>
    <property type="project" value="InterPro"/>
</dbReference>
<dbReference type="AlphaFoldDB" id="A0A1F5HC93"/>
<dbReference type="InterPro" id="IPR006139">
    <property type="entry name" value="D-isomer_2_OHA_DH_cat_dom"/>
</dbReference>
<dbReference type="STRING" id="1797737.A2196_02325"/>
<dbReference type="SUPFAM" id="SSF51735">
    <property type="entry name" value="NAD(P)-binding Rossmann-fold domains"/>
    <property type="match status" value="1"/>
</dbReference>
<evidence type="ECO:0000256" key="4">
    <source>
        <dbReference type="RuleBase" id="RU003719"/>
    </source>
</evidence>
<dbReference type="Pfam" id="PF00389">
    <property type="entry name" value="2-Hacid_dh"/>
    <property type="match status" value="1"/>
</dbReference>
<dbReference type="PANTHER" id="PTHR43761:SF1">
    <property type="entry name" value="D-ISOMER SPECIFIC 2-HYDROXYACID DEHYDROGENASE CATALYTIC DOMAIN-CONTAINING PROTEIN-RELATED"/>
    <property type="match status" value="1"/>
</dbReference>
<name>A0A1F5HC93_9BACT</name>
<dbReference type="Pfam" id="PF02826">
    <property type="entry name" value="2-Hacid_dh_C"/>
    <property type="match status" value="1"/>
</dbReference>